<dbReference type="EMBL" id="CP094970">
    <property type="protein sequence ID" value="UYM04657.1"/>
    <property type="molecule type" value="Genomic_DNA"/>
</dbReference>
<evidence type="ECO:0000313" key="2">
    <source>
        <dbReference type="EMBL" id="UYM04657.1"/>
    </source>
</evidence>
<keyword evidence="2" id="KW-0378">Hydrolase</keyword>
<dbReference type="InterPro" id="IPR029058">
    <property type="entry name" value="AB_hydrolase_fold"/>
</dbReference>
<feature type="domain" description="AB hydrolase-1" evidence="1">
    <location>
        <begin position="3"/>
        <end position="219"/>
    </location>
</feature>
<evidence type="ECO:0000313" key="3">
    <source>
        <dbReference type="Proteomes" id="UP001164390"/>
    </source>
</evidence>
<gene>
    <name evidence="2" type="ORF">L0C25_19295</name>
</gene>
<dbReference type="Pfam" id="PF12697">
    <property type="entry name" value="Abhydrolase_6"/>
    <property type="match status" value="1"/>
</dbReference>
<accession>A0AA46TFZ4</accession>
<dbReference type="Proteomes" id="UP001164390">
    <property type="component" value="Chromosome"/>
</dbReference>
<evidence type="ECO:0000259" key="1">
    <source>
        <dbReference type="Pfam" id="PF12697"/>
    </source>
</evidence>
<dbReference type="KEGG" id="sgrg:L0C25_19295"/>
<dbReference type="GO" id="GO:0016787">
    <property type="term" value="F:hydrolase activity"/>
    <property type="evidence" value="ECO:0007669"/>
    <property type="project" value="UniProtKB-KW"/>
</dbReference>
<sequence length="232" mass="24663">MDIVLIGGLWLDGSAWDKVAPALEERGHRPRPLTLPGQGDGNASATLDDQIAAVVAAVDASAEKPMVVGHSAASGLAWIAADRRPDKIAMSVMIGGFPGSDGETYADFFPVRDGAMPFPGWEPFDGPDTADLDDDTMAAVQSRMIPVPETVSRGIVSFVDERRYDMPAVLVCPEFAPADVKEWIAAGELPELTKARDVSYVDLDAGHWPMFSVPDELARVLSELAADADDGA</sequence>
<reference evidence="2" key="1">
    <citation type="submission" date="2022-01" db="EMBL/GenBank/DDBJ databases">
        <title>Nocardioidaceae gen. sp. A5X3R13.</title>
        <authorList>
            <person name="Lopez Marin M.A."/>
            <person name="Uhlik O."/>
        </authorList>
    </citation>
    <scope>NUCLEOTIDE SEQUENCE</scope>
    <source>
        <strain evidence="2">A5X3R13</strain>
    </source>
</reference>
<protein>
    <submittedName>
        <fullName evidence="2">Alpha/beta hydrolase</fullName>
    </submittedName>
</protein>
<dbReference type="RefSeq" id="WP_271633415.1">
    <property type="nucleotide sequence ID" value="NZ_CP094970.1"/>
</dbReference>
<organism evidence="2 3">
    <name type="scientific">Solicola gregarius</name>
    <dbReference type="NCBI Taxonomy" id="2908642"/>
    <lineage>
        <taxon>Bacteria</taxon>
        <taxon>Bacillati</taxon>
        <taxon>Actinomycetota</taxon>
        <taxon>Actinomycetes</taxon>
        <taxon>Propionibacteriales</taxon>
        <taxon>Nocardioidaceae</taxon>
        <taxon>Solicola</taxon>
    </lineage>
</organism>
<name>A0AA46TFZ4_9ACTN</name>
<dbReference type="SUPFAM" id="SSF53474">
    <property type="entry name" value="alpha/beta-Hydrolases"/>
    <property type="match status" value="1"/>
</dbReference>
<dbReference type="Gene3D" id="3.40.50.1820">
    <property type="entry name" value="alpha/beta hydrolase"/>
    <property type="match status" value="1"/>
</dbReference>
<keyword evidence="3" id="KW-1185">Reference proteome</keyword>
<dbReference type="AlphaFoldDB" id="A0AA46TFZ4"/>
<dbReference type="InterPro" id="IPR000073">
    <property type="entry name" value="AB_hydrolase_1"/>
</dbReference>
<proteinExistence type="predicted"/>